<evidence type="ECO:0000313" key="4">
    <source>
        <dbReference type="Proteomes" id="UP001165065"/>
    </source>
</evidence>
<organism evidence="3 4">
    <name type="scientific">Triparma columacea</name>
    <dbReference type="NCBI Taxonomy" id="722753"/>
    <lineage>
        <taxon>Eukaryota</taxon>
        <taxon>Sar</taxon>
        <taxon>Stramenopiles</taxon>
        <taxon>Ochrophyta</taxon>
        <taxon>Bolidophyceae</taxon>
        <taxon>Parmales</taxon>
        <taxon>Triparmaceae</taxon>
        <taxon>Triparma</taxon>
    </lineage>
</organism>
<evidence type="ECO:0000256" key="1">
    <source>
        <dbReference type="SAM" id="Coils"/>
    </source>
</evidence>
<dbReference type="GO" id="GO:0035735">
    <property type="term" value="P:intraciliary transport involved in cilium assembly"/>
    <property type="evidence" value="ECO:0007669"/>
    <property type="project" value="TreeGrafter"/>
</dbReference>
<keyword evidence="1" id="KW-0175">Coiled coil</keyword>
<dbReference type="InterPro" id="IPR029602">
    <property type="entry name" value="IFT74"/>
</dbReference>
<dbReference type="Proteomes" id="UP001165065">
    <property type="component" value="Unassembled WGS sequence"/>
</dbReference>
<name>A0A9W7FY67_9STRA</name>
<dbReference type="GO" id="GO:0005929">
    <property type="term" value="C:cilium"/>
    <property type="evidence" value="ECO:0007669"/>
    <property type="project" value="TreeGrafter"/>
</dbReference>
<accession>A0A9W7FY67</accession>
<feature type="region of interest" description="Disordered" evidence="2">
    <location>
        <begin position="293"/>
        <end position="314"/>
    </location>
</feature>
<reference evidence="4" key="1">
    <citation type="journal article" date="2023" name="Commun. Biol.">
        <title>Genome analysis of Parmales, the sister group of diatoms, reveals the evolutionary specialization of diatoms from phago-mixotrophs to photoautotrophs.</title>
        <authorList>
            <person name="Ban H."/>
            <person name="Sato S."/>
            <person name="Yoshikawa S."/>
            <person name="Yamada K."/>
            <person name="Nakamura Y."/>
            <person name="Ichinomiya M."/>
            <person name="Sato N."/>
            <person name="Blanc-Mathieu R."/>
            <person name="Endo H."/>
            <person name="Kuwata A."/>
            <person name="Ogata H."/>
        </authorList>
    </citation>
    <scope>NUCLEOTIDE SEQUENCE [LARGE SCALE GENOMIC DNA]</scope>
</reference>
<gene>
    <name evidence="3" type="ORF">TrCOL_g2795</name>
</gene>
<evidence type="ECO:0008006" key="5">
    <source>
        <dbReference type="Google" id="ProtNLM"/>
    </source>
</evidence>
<dbReference type="GO" id="GO:0030992">
    <property type="term" value="C:intraciliary transport particle B"/>
    <property type="evidence" value="ECO:0007669"/>
    <property type="project" value="InterPro"/>
</dbReference>
<feature type="coiled-coil region" evidence="1">
    <location>
        <begin position="82"/>
        <end position="140"/>
    </location>
</feature>
<feature type="coiled-coil region" evidence="1">
    <location>
        <begin position="516"/>
        <end position="543"/>
    </location>
</feature>
<feature type="coiled-coil region" evidence="1">
    <location>
        <begin position="248"/>
        <end position="278"/>
    </location>
</feature>
<evidence type="ECO:0000256" key="2">
    <source>
        <dbReference type="SAM" id="MobiDB-lite"/>
    </source>
</evidence>
<feature type="coiled-coil region" evidence="1">
    <location>
        <begin position="399"/>
        <end position="488"/>
    </location>
</feature>
<dbReference type="OrthoDB" id="444379at2759"/>
<keyword evidence="4" id="KW-1185">Reference proteome</keyword>
<dbReference type="AlphaFoldDB" id="A0A9W7FY67"/>
<dbReference type="EMBL" id="BRYA01000548">
    <property type="protein sequence ID" value="GMI22431.1"/>
    <property type="molecule type" value="Genomic_DNA"/>
</dbReference>
<feature type="compositionally biased region" description="Basic and acidic residues" evidence="2">
    <location>
        <begin position="293"/>
        <end position="312"/>
    </location>
</feature>
<evidence type="ECO:0000313" key="3">
    <source>
        <dbReference type="EMBL" id="GMI22431.1"/>
    </source>
</evidence>
<dbReference type="PANTHER" id="PTHR31432:SF0">
    <property type="entry name" value="INTRAFLAGELLAR TRANSPORT PROTEIN 74 HOMOLOG"/>
    <property type="match status" value="1"/>
</dbReference>
<sequence length="575" mass="66874">MRPMTNMRMGTASGRGGPLRMKTGAVPGTSAGTQAAFIPQHNIQVSDRPVTNAGIAGMKTASGPGRQVQDSSFYVGLLRSKITEITKEIRKIKTDMDQMERDAGQYSQLERKYESTLMEVRNLEGTLADYNLAMDKLRTSTDPQEVKNYQHNLEMRNRNEASEIDKVFLMKQQREKGTADLEHQINQVHMAAEAKIKQLEPSKLEAYERLIHESQQLQQEGLQREQELEQMRHKIHELESAVRGSGMREEYNNEERRAQRIRKDLMQLEEDMEIAQMDPKDAHARLLEKVKEDNRKTTELDNRSKEIDSEMKKGKRQLVELQNDLQERERGDKSKNDTHKYEKLFQRDNEMTTFLGNFDKQKEETVQDQERTRQTIVALLEHISSGIGSTEDMPSQERLEEMKDEVSFKAKQLETSQQTMARLQEQRAKRIEEMDKINKLDEKIGVELTQLKEKMERMKDEMNNFEDIEGLRNRATFTKDELEKLREKYMTRRGAIKQQVASLSAQVEANKKALAVNETSKNLTSLEQKLRHYEQNIFSLKEYVETKGRETDFETLKVDVFKMVKSLNEKAIEIS</sequence>
<dbReference type="PANTHER" id="PTHR31432">
    <property type="entry name" value="INTRAFLAGELLAR TRANSPORT PROTEIN 74 HOMOLOG"/>
    <property type="match status" value="1"/>
</dbReference>
<dbReference type="GO" id="GO:0048487">
    <property type="term" value="F:beta-tubulin binding"/>
    <property type="evidence" value="ECO:0007669"/>
    <property type="project" value="InterPro"/>
</dbReference>
<protein>
    <recommendedName>
        <fullName evidence="5">Intraflagellar transport protein 74 homolog</fullName>
    </recommendedName>
</protein>
<feature type="region of interest" description="Disordered" evidence="2">
    <location>
        <begin position="1"/>
        <end position="32"/>
    </location>
</feature>
<proteinExistence type="predicted"/>
<comment type="caution">
    <text evidence="3">The sequence shown here is derived from an EMBL/GenBank/DDBJ whole genome shotgun (WGS) entry which is preliminary data.</text>
</comment>